<feature type="signal peptide" evidence="1">
    <location>
        <begin position="1"/>
        <end position="20"/>
    </location>
</feature>
<dbReference type="Proteomes" id="UP000887577">
    <property type="component" value="Unplaced"/>
</dbReference>
<keyword evidence="1" id="KW-0732">Signal</keyword>
<reference evidence="3" key="1">
    <citation type="submission" date="2022-11" db="UniProtKB">
        <authorList>
            <consortium name="WormBaseParasite"/>
        </authorList>
    </citation>
    <scope>IDENTIFICATION</scope>
</reference>
<keyword evidence="2" id="KW-1185">Reference proteome</keyword>
<evidence type="ECO:0000313" key="2">
    <source>
        <dbReference type="Proteomes" id="UP000887577"/>
    </source>
</evidence>
<protein>
    <submittedName>
        <fullName evidence="3">Uncharacterized protein</fullName>
    </submittedName>
</protein>
<evidence type="ECO:0000313" key="3">
    <source>
        <dbReference type="WBParaSite" id="PSU_v2.g7295.t1"/>
    </source>
</evidence>
<feature type="chain" id="PRO_5038123124" evidence="1">
    <location>
        <begin position="21"/>
        <end position="366"/>
    </location>
</feature>
<name>A0A914Z4L2_9BILA</name>
<proteinExistence type="predicted"/>
<accession>A0A914Z4L2</accession>
<sequence length="366" mass="42190">MRGILLIIVSCLLHFVFIESKICPKCQLPSFLATKHPMHVVPKEPLNKTRCLYPQDIIIHSLLENLTKINTPVCVYIVPLRDDYLKFYFPTEHDAYFKTFWKENGERCLKYYDSEVLGFYNFDKYGNLPTDILYSCSRGFDNATDDNREDQLNVYLSQLMLSYIQEMEGKPSHRLMRCYDRDTDLVNSHWTLYNCMFAVMNRTFSVGPLSFNSFFVDQMDESVDFSHLKNTFLSAQASQEGCAIADVDATGRIQILNSITPNNFLDDGECTGTLNLYGFDLLCCCYLNALNCLYTASPYSTEYDPTTQNLEGKVLRDDQFLCIKGSLNSSTPELKFRGPRKDILTDLAPQCYTLLNITYDKDFVFK</sequence>
<organism evidence="2 3">
    <name type="scientific">Panagrolaimus superbus</name>
    <dbReference type="NCBI Taxonomy" id="310955"/>
    <lineage>
        <taxon>Eukaryota</taxon>
        <taxon>Metazoa</taxon>
        <taxon>Ecdysozoa</taxon>
        <taxon>Nematoda</taxon>
        <taxon>Chromadorea</taxon>
        <taxon>Rhabditida</taxon>
        <taxon>Tylenchina</taxon>
        <taxon>Panagrolaimomorpha</taxon>
        <taxon>Panagrolaimoidea</taxon>
        <taxon>Panagrolaimidae</taxon>
        <taxon>Panagrolaimus</taxon>
    </lineage>
</organism>
<dbReference type="AlphaFoldDB" id="A0A914Z4L2"/>
<evidence type="ECO:0000256" key="1">
    <source>
        <dbReference type="SAM" id="SignalP"/>
    </source>
</evidence>
<dbReference type="WBParaSite" id="PSU_v2.g7295.t1">
    <property type="protein sequence ID" value="PSU_v2.g7295.t1"/>
    <property type="gene ID" value="PSU_v2.g7295"/>
</dbReference>